<protein>
    <submittedName>
        <fullName evidence="1">Uncharacterized protein</fullName>
    </submittedName>
</protein>
<dbReference type="EMBL" id="LVVT01000017">
    <property type="protein sequence ID" value="TQS82530.1"/>
    <property type="molecule type" value="Genomic_DNA"/>
</dbReference>
<evidence type="ECO:0000313" key="1">
    <source>
        <dbReference type="EMBL" id="TQS82530.1"/>
    </source>
</evidence>
<dbReference type="RefSeq" id="WP_400256357.1">
    <property type="nucleotide sequence ID" value="NZ_CAYAYE010000035.1"/>
</dbReference>
<sequence length="162" mass="18006">MSSSKSNMVVVLIATVALIAGTLTVYSIGELLNNQTEDPRESPHNYSVTGLIENITCNGEGHSKLTQESDLYFTYSFNLKITCDNGNQHTFDFGMIFDADDNQPQNGLYTYLGTENLGDTELSIWSHSENGYEYRFYVGDNCLVEKFEIASQILSLTGQITS</sequence>
<proteinExistence type="predicted"/>
<comment type="caution">
    <text evidence="1">The sequence shown here is derived from an EMBL/GenBank/DDBJ whole genome shotgun (WGS) entry which is preliminary data.</text>
</comment>
<dbReference type="AlphaFoldDB" id="A0A8J8PFW0"/>
<organism evidence="1 2">
    <name type="scientific">Candidatus Methanomassiliicoccus intestinalis</name>
    <dbReference type="NCBI Taxonomy" id="1406512"/>
    <lineage>
        <taxon>Archaea</taxon>
        <taxon>Methanobacteriati</taxon>
        <taxon>Thermoplasmatota</taxon>
        <taxon>Thermoplasmata</taxon>
        <taxon>Methanomassiliicoccales</taxon>
        <taxon>Methanomassiliicoccaceae</taxon>
        <taxon>Methanomassiliicoccus</taxon>
    </lineage>
</organism>
<gene>
    <name evidence="1" type="ORF">A3207_09020</name>
</gene>
<dbReference type="Proteomes" id="UP000752814">
    <property type="component" value="Unassembled WGS sequence"/>
</dbReference>
<name>A0A8J8PFW0_9ARCH</name>
<evidence type="ECO:0000313" key="2">
    <source>
        <dbReference type="Proteomes" id="UP000752814"/>
    </source>
</evidence>
<accession>A0A8J8PFW0</accession>
<reference evidence="1" key="1">
    <citation type="submission" date="2016-03" db="EMBL/GenBank/DDBJ databases">
        <authorList>
            <person name="Borrel G."/>
            <person name="Mccann A."/>
            <person name="O'Toole P.W."/>
        </authorList>
    </citation>
    <scope>NUCLEOTIDE SEQUENCE</scope>
    <source>
        <strain evidence="1">183</strain>
    </source>
</reference>